<dbReference type="STRING" id="9365.ENSEEUP00000002013"/>
<dbReference type="FunFam" id="2.60.120.10:FF:000343">
    <property type="entry name" value="HSPB1-associated protein 1 isoform X3"/>
    <property type="match status" value="1"/>
</dbReference>
<evidence type="ECO:0000256" key="7">
    <source>
        <dbReference type="SAM" id="MobiDB-lite"/>
    </source>
</evidence>
<gene>
    <name evidence="10" type="primary">HSPBAP1</name>
</gene>
<dbReference type="GO" id="GO:0005737">
    <property type="term" value="C:cytoplasm"/>
    <property type="evidence" value="ECO:0007669"/>
    <property type="project" value="UniProtKB-SubCell"/>
</dbReference>
<dbReference type="Gene3D" id="2.60.120.650">
    <property type="entry name" value="Cupin"/>
    <property type="match status" value="1"/>
</dbReference>
<dbReference type="PRINTS" id="PR01886">
    <property type="entry name" value="PASS1"/>
</dbReference>
<evidence type="ECO:0000256" key="5">
    <source>
        <dbReference type="ARBA" id="ARBA00070004"/>
    </source>
</evidence>
<evidence type="ECO:0000256" key="6">
    <source>
        <dbReference type="ARBA" id="ARBA00075071"/>
    </source>
</evidence>
<accession>A0A1S3WP45</accession>
<dbReference type="RefSeq" id="XP_016048062.1">
    <property type="nucleotide sequence ID" value="XM_016192576.2"/>
</dbReference>
<proteinExistence type="predicted"/>
<protein>
    <recommendedName>
        <fullName evidence="5">HSPB1-associated protein 1</fullName>
    </recommendedName>
    <alternativeName>
        <fullName evidence="6">27 kDa heat shock protein-associated protein 1</fullName>
    </alternativeName>
</protein>
<dbReference type="PANTHER" id="PTHR12461:SF43">
    <property type="entry name" value="HSPB1-ASSOCIATED PROTEIN 1"/>
    <property type="match status" value="1"/>
</dbReference>
<keyword evidence="9" id="KW-1185">Reference proteome</keyword>
<dbReference type="InterPro" id="IPR041667">
    <property type="entry name" value="Cupin_8"/>
</dbReference>
<dbReference type="Pfam" id="PF13621">
    <property type="entry name" value="Cupin_8"/>
    <property type="match status" value="1"/>
</dbReference>
<dbReference type="InterPro" id="IPR013296">
    <property type="entry name" value="HSPB1-associated_protein_1"/>
</dbReference>
<name>A0A1S3WP45_ERIEU</name>
<sequence>MAAGGDVSTDTAAEAGEVKGEHVKPFTPEKAKEIIMSLQQPAVFCNMVFDWPAQHWTAKHLSEILCNKQIRFRMGMKSIDTVPQFETTCSYVEATLEEFLTWNCGQPSISGAFRAYDPSKFWAYADYKYCASLFEDKTNIFQDVKWSDFGFPGRNGRESTLWVGSLGAHTPCHLDSYGCNLVFQVQGRKRWHLFPPEDTPFLYPTRIPYEESSVFSKVSVVNPDLKHFPQFQKARRYMVILHPGQVLFVPRHWWHYVESIDPITVSINSWIELEEDHQARVEEAITRMIVCALKTADDPHNKRAWLNPTEVEETSHEVNCQYLNGAVSAFLDHHMASKTGEIQPLRTNRKYTRDEELIVHNHMEVEGTDSQNLTLEKVKQEAINPFGPDLVPVTLTSVEPQSEREVLFKIGCEDHFSRDREHFGKLQSSKRQRMMSQSESAIESLPSTSPISVSTDDLLDCLVNPKVTRIVAQLLIQGKSL</sequence>
<organism evidence="9 10">
    <name type="scientific">Erinaceus europaeus</name>
    <name type="common">Western European hedgehog</name>
    <dbReference type="NCBI Taxonomy" id="9365"/>
    <lineage>
        <taxon>Eukaryota</taxon>
        <taxon>Metazoa</taxon>
        <taxon>Chordata</taxon>
        <taxon>Craniata</taxon>
        <taxon>Vertebrata</taxon>
        <taxon>Euteleostomi</taxon>
        <taxon>Mammalia</taxon>
        <taxon>Eutheria</taxon>
        <taxon>Laurasiatheria</taxon>
        <taxon>Eulipotyphla</taxon>
        <taxon>Erinaceidae</taxon>
        <taxon>Erinaceinae</taxon>
        <taxon>Erinaceus</taxon>
    </lineage>
</organism>
<dbReference type="Proteomes" id="UP001652624">
    <property type="component" value="Chromosome 9"/>
</dbReference>
<comment type="subunit">
    <text evidence="4">Interacts with CRYAB and HSPB1.</text>
</comment>
<dbReference type="GeneID" id="103122520"/>
<dbReference type="PROSITE" id="PS51184">
    <property type="entry name" value="JMJC"/>
    <property type="match status" value="1"/>
</dbReference>
<dbReference type="eggNOG" id="KOG2132">
    <property type="taxonomic scope" value="Eukaryota"/>
</dbReference>
<evidence type="ECO:0000259" key="8">
    <source>
        <dbReference type="PROSITE" id="PS51184"/>
    </source>
</evidence>
<feature type="region of interest" description="Disordered" evidence="7">
    <location>
        <begin position="1"/>
        <end position="23"/>
    </location>
</feature>
<reference evidence="10" key="1">
    <citation type="submission" date="2025-08" db="UniProtKB">
        <authorList>
            <consortium name="RefSeq"/>
        </authorList>
    </citation>
    <scope>IDENTIFICATION</scope>
</reference>
<evidence type="ECO:0000313" key="9">
    <source>
        <dbReference type="Proteomes" id="UP001652624"/>
    </source>
</evidence>
<dbReference type="SUPFAM" id="SSF51197">
    <property type="entry name" value="Clavaminate synthase-like"/>
    <property type="match status" value="1"/>
</dbReference>
<dbReference type="AlphaFoldDB" id="A0A1S3WP45"/>
<dbReference type="InParanoid" id="A0A1S3WP45"/>
<dbReference type="PANTHER" id="PTHR12461">
    <property type="entry name" value="HYPOXIA-INDUCIBLE FACTOR 1 ALPHA INHIBITOR-RELATED"/>
    <property type="match status" value="1"/>
</dbReference>
<evidence type="ECO:0000256" key="2">
    <source>
        <dbReference type="ARBA" id="ARBA00022490"/>
    </source>
</evidence>
<comment type="function">
    <text evidence="3">May play a role in cellular stress response.</text>
</comment>
<keyword evidence="2" id="KW-0963">Cytoplasm</keyword>
<feature type="region of interest" description="Disordered" evidence="7">
    <location>
        <begin position="429"/>
        <end position="449"/>
    </location>
</feature>
<comment type="subcellular location">
    <subcellularLocation>
        <location evidence="1">Cytoplasm</location>
    </subcellularLocation>
</comment>
<evidence type="ECO:0000256" key="1">
    <source>
        <dbReference type="ARBA" id="ARBA00004496"/>
    </source>
</evidence>
<dbReference type="SMART" id="SM00558">
    <property type="entry name" value="JmjC"/>
    <property type="match status" value="1"/>
</dbReference>
<feature type="domain" description="JmjC" evidence="8">
    <location>
        <begin position="122"/>
        <end position="286"/>
    </location>
</feature>
<evidence type="ECO:0000256" key="4">
    <source>
        <dbReference type="ARBA" id="ARBA00062211"/>
    </source>
</evidence>
<dbReference type="FunCoup" id="A0A1S3WP45">
    <property type="interactions" value="2586"/>
</dbReference>
<evidence type="ECO:0000256" key="3">
    <source>
        <dbReference type="ARBA" id="ARBA00037342"/>
    </source>
</evidence>
<dbReference type="CTD" id="79663"/>
<evidence type="ECO:0000313" key="10">
    <source>
        <dbReference type="RefSeq" id="XP_016048062.1"/>
    </source>
</evidence>
<dbReference type="InterPro" id="IPR003347">
    <property type="entry name" value="JmjC_dom"/>
</dbReference>
<dbReference type="OrthoDB" id="47172at2759"/>
<dbReference type="FunFam" id="2.60.120.650:FF:000018">
    <property type="entry name" value="HSPB1-associated protein 1 homolog"/>
    <property type="match status" value="1"/>
</dbReference>